<evidence type="ECO:0000313" key="1">
    <source>
        <dbReference type="EMBL" id="KAH6637183.1"/>
    </source>
</evidence>
<gene>
    <name evidence="1" type="ORF">F5144DRAFT_547183</name>
</gene>
<proteinExistence type="predicted"/>
<dbReference type="EMBL" id="JAGIZQ010000003">
    <property type="protein sequence ID" value="KAH6637183.1"/>
    <property type="molecule type" value="Genomic_DNA"/>
</dbReference>
<name>A0ACB7PFY2_9PEZI</name>
<protein>
    <submittedName>
        <fullName evidence="1">Uncharacterized protein</fullName>
    </submittedName>
</protein>
<accession>A0ACB7PFY2</accession>
<comment type="caution">
    <text evidence="1">The sequence shown here is derived from an EMBL/GenBank/DDBJ whole genome shotgun (WGS) entry which is preliminary data.</text>
</comment>
<evidence type="ECO:0000313" key="2">
    <source>
        <dbReference type="Proteomes" id="UP000724584"/>
    </source>
</evidence>
<keyword evidence="2" id="KW-1185">Reference proteome</keyword>
<organism evidence="1 2">
    <name type="scientific">Chaetomium tenue</name>
    <dbReference type="NCBI Taxonomy" id="1854479"/>
    <lineage>
        <taxon>Eukaryota</taxon>
        <taxon>Fungi</taxon>
        <taxon>Dikarya</taxon>
        <taxon>Ascomycota</taxon>
        <taxon>Pezizomycotina</taxon>
        <taxon>Sordariomycetes</taxon>
        <taxon>Sordariomycetidae</taxon>
        <taxon>Sordariales</taxon>
        <taxon>Chaetomiaceae</taxon>
        <taxon>Chaetomium</taxon>
    </lineage>
</organism>
<sequence length="1423" mass="155077">MPLLDILDVISSWATTSAKPWSFLSPRSHYFVKRSSPVPEQADVCIQDILKARAAAGRGSVLFYPRGNTSTPTKLSYQELHARACDYSRVIRRLPAFKEGHPVLLHLDEHRDTILWFWAILLANGVPVLSSPFSNVDEHRHRHIQGLSNLLESPICITASRLLHLFDGPHNLDLHTIESLDALTTTSPTPTNEPPPPTKWPDSPTLAILMLTSGSTGNAKAVRITHRQILAAIAGKASVRPLPPNKPFLNWIGLDHVASLVEMHIQALWLGVDQIHVHAADVVSAPQTFLELLSRHGVARTFAPNFFLARLVSTASEGGQGQNKKRWDLSSLTVVASGGEANDVKTAAAASALFERYGARRNVITPGFGMTETCAGAIYNMACPDYDIQRGDRAVASVGKCMKGIEMRVMLGSRLAAADEPGDLEVRGEVVFDGYYRNEKATADAFPSPGGWFRTGDQACIDGRGNLCLIGRASEVININGVKVVAADLDSLLEQTLGSRVARFVVFPTRAAHTEQITICYVPPFWPHTVEDMAAIDDLAARVCITSASARPLVFSLREESLPLLPTSTLGKISRAKMQSLFEAGVFSEDVALYGQALAARILENQGDLSMESVTEAEAGLIADFAQTLNIDSHRIGPETRVFELGFTSMDLIRLKHRIDTRLGITMPVITLMKNPTARALATALGLSGDSAISMIEYDPVVTFKPNGTKTPLWLIHPGVGEVLVFVGLAEHLADDDRPIYALRARGFETGQTRFSSISEAVDTYVEAIRRRQPRGPYALAGYSYGTMLAFEVSKRLDALEGGVGSAVGFLGSFNLPPHIKSRMRQLSWNMCLLHLTQFLGLTTEAFVEGIHDEGEAGPYRGAARGAALETVLAAADGSRLAELGLEGGALARWADVAFGLQSMAADYDPDGQVAGIDVFHAVPLKVAAASREEWVGEHLSKWRDFARSEPRLHAVGGAHYTMIGPAHVVGFAAKLKGALAARGGLGGKGWGISVYSVRGREVILRLEIGGCRITCVTPDATPGLPGSQHHHSFMMEAALETIKGLAAAADETTRRKLVASLSSLAHSLESPGDTIHRYGHMSLQTAAIRIGFNLDLFKLLADAKGPLTVEEVAAKTNTETALISRILRYLAAINAVSQVSANEYAANNVTRNLTEKVVVAGLHHYFFTAGPQYEALPEFLKKTNYKTPNSELETAFQEAWKTSLHSFAWFGENPKHLGYFNDYMALRRKPQLSWLTVYPVAEEAKDWDAKDNSRAIYVNIGGGIGHQCAQFRERYPDLPGRVILQDLPHSIAQALPTAGVENLAHNFFEPQPIKDAKFYFLRGVLHDHPHHKARTILEQTKAAMGPESVLLVDEMIFPETGVNLAAASIDMTMLTALAGLERTEAQWREIFDEVGLELVKTYVYNPSNYEGVMHVRLPGVGK</sequence>
<dbReference type="Proteomes" id="UP000724584">
    <property type="component" value="Unassembled WGS sequence"/>
</dbReference>
<reference evidence="1 2" key="1">
    <citation type="journal article" date="2021" name="Nat. Commun.">
        <title>Genetic determinants of endophytism in the Arabidopsis root mycobiome.</title>
        <authorList>
            <person name="Mesny F."/>
            <person name="Miyauchi S."/>
            <person name="Thiergart T."/>
            <person name="Pickel B."/>
            <person name="Atanasova L."/>
            <person name="Karlsson M."/>
            <person name="Huettel B."/>
            <person name="Barry K.W."/>
            <person name="Haridas S."/>
            <person name="Chen C."/>
            <person name="Bauer D."/>
            <person name="Andreopoulos W."/>
            <person name="Pangilinan J."/>
            <person name="LaButti K."/>
            <person name="Riley R."/>
            <person name="Lipzen A."/>
            <person name="Clum A."/>
            <person name="Drula E."/>
            <person name="Henrissat B."/>
            <person name="Kohler A."/>
            <person name="Grigoriev I.V."/>
            <person name="Martin F.M."/>
            <person name="Hacquard S."/>
        </authorList>
    </citation>
    <scope>NUCLEOTIDE SEQUENCE [LARGE SCALE GENOMIC DNA]</scope>
    <source>
        <strain evidence="1 2">MPI-SDFR-AT-0079</strain>
    </source>
</reference>